<dbReference type="Pfam" id="PF12296">
    <property type="entry name" value="HsbA"/>
    <property type="match status" value="1"/>
</dbReference>
<feature type="signal peptide" evidence="1">
    <location>
        <begin position="1"/>
        <end position="18"/>
    </location>
</feature>
<dbReference type="AlphaFoldDB" id="A0A9N9LIY4"/>
<name>A0A9N9LIY4_9HELO</name>
<keyword evidence="1" id="KW-0732">Signal</keyword>
<dbReference type="PANTHER" id="PTHR38123:SF5">
    <property type="entry name" value="CELL WALL GALACTOMANNOPROTEIN"/>
    <property type="match status" value="1"/>
</dbReference>
<dbReference type="Proteomes" id="UP000701801">
    <property type="component" value="Unassembled WGS sequence"/>
</dbReference>
<gene>
    <name evidence="2" type="ORF">HYALB_00006962</name>
</gene>
<dbReference type="PANTHER" id="PTHR38123">
    <property type="entry name" value="CELL WALL SERINE-THREONINE-RICH GALACTOMANNOPROTEIN MP1 (AFU_ORTHOLOGUE AFUA_4G03240)"/>
    <property type="match status" value="1"/>
</dbReference>
<evidence type="ECO:0008006" key="4">
    <source>
        <dbReference type="Google" id="ProtNLM"/>
    </source>
</evidence>
<dbReference type="InterPro" id="IPR021054">
    <property type="entry name" value="Cell_wall_mannoprotein_1"/>
</dbReference>
<dbReference type="EMBL" id="CAJVRM010000078">
    <property type="protein sequence ID" value="CAG8973692.1"/>
    <property type="molecule type" value="Genomic_DNA"/>
</dbReference>
<accession>A0A9N9LIY4</accession>
<evidence type="ECO:0000313" key="2">
    <source>
        <dbReference type="EMBL" id="CAG8973692.1"/>
    </source>
</evidence>
<reference evidence="2" key="1">
    <citation type="submission" date="2021-07" db="EMBL/GenBank/DDBJ databases">
        <authorList>
            <person name="Durling M."/>
        </authorList>
    </citation>
    <scope>NUCLEOTIDE SEQUENCE</scope>
</reference>
<feature type="chain" id="PRO_5040257295" description="Cell wall protein" evidence="1">
    <location>
        <begin position="19"/>
        <end position="242"/>
    </location>
</feature>
<proteinExistence type="predicted"/>
<sequence>MPAFKTLLILTLAALSTATPLYLPIPKNTTFAEALAIEKASLPHLTLTTIPSTPLSTPTPPPVHEEHFSFPVMPLSHHTPRGPIADSLPQKTLSSLALLSTRIKALTSSVKDYDSSAPQSAYAIETALQSLHHASLQTNDDALLLAPLSEEDSTKMVGYIRDNIVVDVMESVKAMKEKEEDFKKAKLHKIVVVVLKSLREDYDRPSMVLAKKIQKRDLGAARELLKSVDEAIEEGIKGFEED</sequence>
<evidence type="ECO:0000313" key="3">
    <source>
        <dbReference type="Proteomes" id="UP000701801"/>
    </source>
</evidence>
<dbReference type="OrthoDB" id="2422134at2759"/>
<dbReference type="GO" id="GO:0005576">
    <property type="term" value="C:extracellular region"/>
    <property type="evidence" value="ECO:0007669"/>
    <property type="project" value="TreeGrafter"/>
</dbReference>
<organism evidence="2 3">
    <name type="scientific">Hymenoscyphus albidus</name>
    <dbReference type="NCBI Taxonomy" id="595503"/>
    <lineage>
        <taxon>Eukaryota</taxon>
        <taxon>Fungi</taxon>
        <taxon>Dikarya</taxon>
        <taxon>Ascomycota</taxon>
        <taxon>Pezizomycotina</taxon>
        <taxon>Leotiomycetes</taxon>
        <taxon>Helotiales</taxon>
        <taxon>Helotiaceae</taxon>
        <taxon>Hymenoscyphus</taxon>
    </lineage>
</organism>
<protein>
    <recommendedName>
        <fullName evidence="4">Cell wall protein</fullName>
    </recommendedName>
</protein>
<comment type="caution">
    <text evidence="2">The sequence shown here is derived from an EMBL/GenBank/DDBJ whole genome shotgun (WGS) entry which is preliminary data.</text>
</comment>
<keyword evidence="3" id="KW-1185">Reference proteome</keyword>
<evidence type="ECO:0000256" key="1">
    <source>
        <dbReference type="SAM" id="SignalP"/>
    </source>
</evidence>